<dbReference type="Proteomes" id="UP000619457">
    <property type="component" value="Unassembled WGS sequence"/>
</dbReference>
<dbReference type="InterPro" id="IPR012337">
    <property type="entry name" value="RNaseH-like_sf"/>
</dbReference>
<dbReference type="NCBIfam" id="NF033516">
    <property type="entry name" value="transpos_IS3"/>
    <property type="match status" value="1"/>
</dbReference>
<dbReference type="InterPro" id="IPR009057">
    <property type="entry name" value="Homeodomain-like_sf"/>
</dbReference>
<dbReference type="InterPro" id="IPR036397">
    <property type="entry name" value="RNaseH_sf"/>
</dbReference>
<dbReference type="GO" id="GO:0006313">
    <property type="term" value="P:DNA transposition"/>
    <property type="evidence" value="ECO:0007669"/>
    <property type="project" value="InterPro"/>
</dbReference>
<feature type="coiled-coil region" evidence="1">
    <location>
        <begin position="79"/>
        <end position="106"/>
    </location>
</feature>
<proteinExistence type="predicted"/>
<dbReference type="InterPro" id="IPR036388">
    <property type="entry name" value="WH-like_DNA-bd_sf"/>
</dbReference>
<dbReference type="InterPro" id="IPR001584">
    <property type="entry name" value="Integrase_cat-core"/>
</dbReference>
<dbReference type="Gene3D" id="1.10.10.10">
    <property type="entry name" value="Winged helix-like DNA-binding domain superfamily/Winged helix DNA-binding domain"/>
    <property type="match status" value="1"/>
</dbReference>
<dbReference type="PROSITE" id="PS50994">
    <property type="entry name" value="INTEGRASE"/>
    <property type="match status" value="1"/>
</dbReference>
<dbReference type="PANTHER" id="PTHR46889">
    <property type="entry name" value="TRANSPOSASE INSF FOR INSERTION SEQUENCE IS3B-RELATED"/>
    <property type="match status" value="1"/>
</dbReference>
<dbReference type="GO" id="GO:0003677">
    <property type="term" value="F:DNA binding"/>
    <property type="evidence" value="ECO:0007669"/>
    <property type="project" value="InterPro"/>
</dbReference>
<dbReference type="InterPro" id="IPR002514">
    <property type="entry name" value="Transposase_8"/>
</dbReference>
<dbReference type="Gene3D" id="3.30.420.10">
    <property type="entry name" value="Ribonuclease H-like superfamily/Ribonuclease H"/>
    <property type="match status" value="1"/>
</dbReference>
<sequence length="365" mass="41349">MIEELIKNIRLSSSGRKLLTSQQKAFIVENWESSGLSCPEYCRRHGLITSQVYNWRSNAKSGAIMSIKNQGDLHTKAELELLRKENEELKKALGESTLDIKILKKKVGNGSTTKQEIESLAGEFRVSINRTIKTLGVAKSTIYYKPKKYPARKRTARKPLCEQMKAAILELTAKKSTYGIPRVKALLKRDYGLTVTQYMVHRYMKEEGLLITRHRTRGSSRPHTGQIAVKASNTRWASDITSIKCWNGEKLLVAFVMDCCDRSIIAWKAGKHMQAVDIELMVQEALHSRFRENLPALGQLQFLHDNGPEFVVKNLKASLKSWNIVDCNTPTYSPQSNGMCEALNGTFKRDYVYESCLDNAQSVLN</sequence>
<dbReference type="EMBL" id="BMWX01000006">
    <property type="protein sequence ID" value="GGZ35766.1"/>
    <property type="molecule type" value="Genomic_DNA"/>
</dbReference>
<reference evidence="3" key="2">
    <citation type="submission" date="2020-09" db="EMBL/GenBank/DDBJ databases">
        <authorList>
            <person name="Sun Q."/>
            <person name="Kim S."/>
        </authorList>
    </citation>
    <scope>NUCLEOTIDE SEQUENCE</scope>
    <source>
        <strain evidence="3">KCTC 12368</strain>
    </source>
</reference>
<dbReference type="Pfam" id="PF01527">
    <property type="entry name" value="HTH_Tnp_1"/>
    <property type="match status" value="1"/>
</dbReference>
<gene>
    <name evidence="3" type="ORF">GCM10007049_31260</name>
</gene>
<dbReference type="SUPFAM" id="SSF53098">
    <property type="entry name" value="Ribonuclease H-like"/>
    <property type="match status" value="1"/>
</dbReference>
<organism evidence="3 4">
    <name type="scientific">Echinicola pacifica</name>
    <dbReference type="NCBI Taxonomy" id="346377"/>
    <lineage>
        <taxon>Bacteria</taxon>
        <taxon>Pseudomonadati</taxon>
        <taxon>Bacteroidota</taxon>
        <taxon>Cytophagia</taxon>
        <taxon>Cytophagales</taxon>
        <taxon>Cyclobacteriaceae</taxon>
        <taxon>Echinicola</taxon>
    </lineage>
</organism>
<dbReference type="SUPFAM" id="SSF46689">
    <property type="entry name" value="Homeodomain-like"/>
    <property type="match status" value="1"/>
</dbReference>
<dbReference type="Pfam" id="PF13276">
    <property type="entry name" value="HTH_21"/>
    <property type="match status" value="1"/>
</dbReference>
<dbReference type="GO" id="GO:0015074">
    <property type="term" value="P:DNA integration"/>
    <property type="evidence" value="ECO:0007669"/>
    <property type="project" value="InterPro"/>
</dbReference>
<keyword evidence="1" id="KW-0175">Coiled coil</keyword>
<dbReference type="Pfam" id="PF00665">
    <property type="entry name" value="rve"/>
    <property type="match status" value="1"/>
</dbReference>
<dbReference type="InterPro" id="IPR025948">
    <property type="entry name" value="HTH-like_dom"/>
</dbReference>
<dbReference type="InterPro" id="IPR048020">
    <property type="entry name" value="Transpos_IS3"/>
</dbReference>
<keyword evidence="4" id="KW-1185">Reference proteome</keyword>
<accession>A0A918Q8M9</accession>
<reference evidence="3" key="1">
    <citation type="journal article" date="2014" name="Int. J. Syst. Evol. Microbiol.">
        <title>Complete genome sequence of Corynebacterium casei LMG S-19264T (=DSM 44701T), isolated from a smear-ripened cheese.</title>
        <authorList>
            <consortium name="US DOE Joint Genome Institute (JGI-PGF)"/>
            <person name="Walter F."/>
            <person name="Albersmeier A."/>
            <person name="Kalinowski J."/>
            <person name="Ruckert C."/>
        </authorList>
    </citation>
    <scope>NUCLEOTIDE SEQUENCE</scope>
    <source>
        <strain evidence="3">KCTC 12368</strain>
    </source>
</reference>
<name>A0A918Q8M9_9BACT</name>
<evidence type="ECO:0000313" key="3">
    <source>
        <dbReference type="EMBL" id="GGZ35766.1"/>
    </source>
</evidence>
<comment type="caution">
    <text evidence="3">The sequence shown here is derived from an EMBL/GenBank/DDBJ whole genome shotgun (WGS) entry which is preliminary data.</text>
</comment>
<dbReference type="RefSeq" id="WP_189458072.1">
    <property type="nucleotide sequence ID" value="NZ_BMWX01000006.1"/>
</dbReference>
<dbReference type="AlphaFoldDB" id="A0A918Q8M9"/>
<evidence type="ECO:0000313" key="4">
    <source>
        <dbReference type="Proteomes" id="UP000619457"/>
    </source>
</evidence>
<evidence type="ECO:0000259" key="2">
    <source>
        <dbReference type="PROSITE" id="PS50994"/>
    </source>
</evidence>
<dbReference type="NCBIfam" id="NF047593">
    <property type="entry name" value="IS66_ISAeme5_TnpA"/>
    <property type="match status" value="1"/>
</dbReference>
<dbReference type="GO" id="GO:0004803">
    <property type="term" value="F:transposase activity"/>
    <property type="evidence" value="ECO:0007669"/>
    <property type="project" value="InterPro"/>
</dbReference>
<evidence type="ECO:0000256" key="1">
    <source>
        <dbReference type="SAM" id="Coils"/>
    </source>
</evidence>
<dbReference type="InterPro" id="IPR050900">
    <property type="entry name" value="Transposase_IS3/IS150/IS904"/>
</dbReference>
<protein>
    <recommendedName>
        <fullName evidence="2">Integrase catalytic domain-containing protein</fullName>
    </recommendedName>
</protein>
<feature type="domain" description="Integrase catalytic" evidence="2">
    <location>
        <begin position="218"/>
        <end position="365"/>
    </location>
</feature>
<dbReference type="PANTHER" id="PTHR46889:SF4">
    <property type="entry name" value="TRANSPOSASE INSO FOR INSERTION SEQUENCE ELEMENT IS911B-RELATED"/>
    <property type="match status" value="1"/>
</dbReference>